<organism evidence="2 3">
    <name type="scientific">Sphingopyxis witflariensis</name>
    <dbReference type="NCBI Taxonomy" id="173675"/>
    <lineage>
        <taxon>Bacteria</taxon>
        <taxon>Pseudomonadati</taxon>
        <taxon>Pseudomonadota</taxon>
        <taxon>Alphaproteobacteria</taxon>
        <taxon>Sphingomonadales</taxon>
        <taxon>Sphingomonadaceae</taxon>
        <taxon>Sphingopyxis</taxon>
    </lineage>
</organism>
<dbReference type="SUPFAM" id="SSF54427">
    <property type="entry name" value="NTF2-like"/>
    <property type="match status" value="1"/>
</dbReference>
<sequence>MSVTAADQIQAVEAYIAAYGRGDLEGVVAVFADNATAEDPVGSPPLVGKTAIRDFMAVGISMGAQLTLEGPIRCAGDYAAFPFVVTLDIEGQAMRIEVIDIFKFDDEGKVVEMRAFFGPENMKPA</sequence>
<dbReference type="InterPro" id="IPR032710">
    <property type="entry name" value="NTF2-like_dom_sf"/>
</dbReference>
<evidence type="ECO:0000313" key="2">
    <source>
        <dbReference type="EMBL" id="OWQ96502.1"/>
    </source>
</evidence>
<evidence type="ECO:0000313" key="3">
    <source>
        <dbReference type="Proteomes" id="UP000197097"/>
    </source>
</evidence>
<dbReference type="OrthoDB" id="459617at2"/>
<proteinExistence type="predicted"/>
<dbReference type="EMBL" id="NISJ01000005">
    <property type="protein sequence ID" value="OWQ96502.1"/>
    <property type="molecule type" value="Genomic_DNA"/>
</dbReference>
<keyword evidence="2" id="KW-0413">Isomerase</keyword>
<comment type="caution">
    <text evidence="2">The sequence shown here is derived from an EMBL/GenBank/DDBJ whole genome shotgun (WGS) entry which is preliminary data.</text>
</comment>
<dbReference type="Proteomes" id="UP000197097">
    <property type="component" value="Unassembled WGS sequence"/>
</dbReference>
<name>A0A246JVD6_9SPHN</name>
<evidence type="ECO:0000259" key="1">
    <source>
        <dbReference type="Pfam" id="PF12680"/>
    </source>
</evidence>
<keyword evidence="3" id="KW-1185">Reference proteome</keyword>
<gene>
    <name evidence="2" type="ORF">CDQ91_10520</name>
</gene>
<accession>A0A246JVD6</accession>
<dbReference type="Gene3D" id="3.10.450.50">
    <property type="match status" value="1"/>
</dbReference>
<dbReference type="RefSeq" id="WP_088472701.1">
    <property type="nucleotide sequence ID" value="NZ_NISJ01000005.1"/>
</dbReference>
<dbReference type="GO" id="GO:0016853">
    <property type="term" value="F:isomerase activity"/>
    <property type="evidence" value="ECO:0007669"/>
    <property type="project" value="UniProtKB-KW"/>
</dbReference>
<reference evidence="2 3" key="1">
    <citation type="journal article" date="2002" name="Int. J. Syst. Evol. Microbiol.">
        <title>Sphingopyxis witflariensis sp. nov., isolated from activated sludge.</title>
        <authorList>
            <person name="Kampfer P."/>
            <person name="Witzenberger R."/>
            <person name="Denner E.B."/>
            <person name="Busse H.J."/>
            <person name="Neef A."/>
        </authorList>
    </citation>
    <scope>NUCLEOTIDE SEQUENCE [LARGE SCALE GENOMIC DNA]</scope>
    <source>
        <strain evidence="2 3">DSM 14551</strain>
    </source>
</reference>
<dbReference type="InterPro" id="IPR037401">
    <property type="entry name" value="SnoaL-like"/>
</dbReference>
<dbReference type="AlphaFoldDB" id="A0A246JVD6"/>
<protein>
    <submittedName>
        <fullName evidence="2">Steroid delta-isomerase</fullName>
    </submittedName>
</protein>
<feature type="domain" description="SnoaL-like" evidence="1">
    <location>
        <begin position="12"/>
        <end position="113"/>
    </location>
</feature>
<dbReference type="Pfam" id="PF12680">
    <property type="entry name" value="SnoaL_2"/>
    <property type="match status" value="1"/>
</dbReference>